<dbReference type="AlphaFoldDB" id="A0A2I0CUC8"/>
<evidence type="ECO:0000313" key="3">
    <source>
        <dbReference type="Proteomes" id="UP000242861"/>
    </source>
</evidence>
<comment type="caution">
    <text evidence="2">The sequence shown here is derived from an EMBL/GenBank/DDBJ whole genome shotgun (WGS) entry which is preliminary data.</text>
</comment>
<organism evidence="2 3">
    <name type="scientific">Pseudomonas fluvialis</name>
    <dbReference type="NCBI Taxonomy" id="1793966"/>
    <lineage>
        <taxon>Bacteria</taxon>
        <taxon>Pseudomonadati</taxon>
        <taxon>Pseudomonadota</taxon>
        <taxon>Gammaproteobacteria</taxon>
        <taxon>Pseudomonadales</taxon>
        <taxon>Pseudomonadaceae</taxon>
        <taxon>Pseudomonas</taxon>
    </lineage>
</organism>
<dbReference type="Pfam" id="PF02120">
    <property type="entry name" value="Flg_hook"/>
    <property type="match status" value="1"/>
</dbReference>
<keyword evidence="2" id="KW-0966">Cell projection</keyword>
<feature type="domain" description="Flagellar hook-length control protein-like C-terminal" evidence="1">
    <location>
        <begin position="416"/>
        <end position="495"/>
    </location>
</feature>
<evidence type="ECO:0000259" key="1">
    <source>
        <dbReference type="Pfam" id="PF02120"/>
    </source>
</evidence>
<evidence type="ECO:0000313" key="2">
    <source>
        <dbReference type="EMBL" id="PKF73121.1"/>
    </source>
</evidence>
<name>A0A2I0CUC8_9PSED</name>
<keyword evidence="2" id="KW-0282">Flagellum</keyword>
<dbReference type="Gene3D" id="3.30.750.140">
    <property type="match status" value="1"/>
</dbReference>
<protein>
    <submittedName>
        <fullName evidence="2">Flagellar hook-length control protein FliK</fullName>
    </submittedName>
</protein>
<dbReference type="Proteomes" id="UP000242861">
    <property type="component" value="Unassembled WGS sequence"/>
</dbReference>
<reference evidence="3" key="1">
    <citation type="submission" date="2017-12" db="EMBL/GenBank/DDBJ databases">
        <authorList>
            <person name="Yu X.-Y."/>
        </authorList>
    </citation>
    <scope>NUCLEOTIDE SEQUENCE [LARGE SCALE GENOMIC DNA]</scope>
    <source>
        <strain evidence="3">ZYSR67-Z</strain>
    </source>
</reference>
<proteinExistence type="predicted"/>
<sequence length="509" mass="55014">MVEISSTRATPPCPPLRPSVGSVELAVRLLQPLDQLLEAGQTAKAEVLQLREAANSFQLVLRLQLDNGQSSTLQAQSSRPLPIGEQVLLTALSATQASLRPQGAASQALQQLDLHLLPTGSLLQGKVLDSQSQLDAQGRQQFRIVLSLLNTPLAGRQLLIDSPQPLPNGSLLTAQVQGSQQLLFLPLSQQLDQLAVQQQLQGQLANQVSLQPLLKALPALLQAKGLPEGVQQSLRQLFAGLPELEQLSNPKQLAQAMENAGSLLENRLLSGQLGTLPHDFKANLLRLLGQLLPHSPQQALAQAFSLGQGQGSQALPAFFRQALGALGQSSTRQPAGFPLPTRLLQDMEGEADLETLLKLAAAAVSRLQSHQLASLAQNQTLPDGTQLTTWQMELPVRQQQDIVPVQVRVQHEEPDQASERESLWRLDLAFDLPPLGALQVQAQLLRGTLSSQLWAEQASTASLIEQELEHLRQRLKAAGLQVGELACRHGMPAQGASTQLSHRWVDETA</sequence>
<accession>A0A2I0CUC8</accession>
<gene>
    <name evidence="2" type="ORF">CW360_01270</name>
</gene>
<dbReference type="InterPro" id="IPR021136">
    <property type="entry name" value="Flagellar_hook_control-like_C"/>
</dbReference>
<dbReference type="RefSeq" id="WP_101192464.1">
    <property type="nucleotide sequence ID" value="NZ_PIYS01000002.1"/>
</dbReference>
<dbReference type="InterPro" id="IPR038610">
    <property type="entry name" value="FliK-like_C_sf"/>
</dbReference>
<keyword evidence="2" id="KW-0969">Cilium</keyword>
<dbReference type="EMBL" id="PIYS01000002">
    <property type="protein sequence ID" value="PKF73121.1"/>
    <property type="molecule type" value="Genomic_DNA"/>
</dbReference>